<sequence length="116" mass="13622">MTNKKQFDRSINMLFPMKIDGSEDIEDKTEDRSDEPITCRTRSIKDYKLQINPTLVARLMLQRNDVIIKRSLLLSPCKSKELTIENMEFNEGLINKMNLFGKKSLNKEKNWQNLKA</sequence>
<organism evidence="1 2">
    <name type="scientific">Wuchereria bancrofti</name>
    <dbReference type="NCBI Taxonomy" id="6293"/>
    <lineage>
        <taxon>Eukaryota</taxon>
        <taxon>Metazoa</taxon>
        <taxon>Ecdysozoa</taxon>
        <taxon>Nematoda</taxon>
        <taxon>Chromadorea</taxon>
        <taxon>Rhabditida</taxon>
        <taxon>Spirurina</taxon>
        <taxon>Spiruromorpha</taxon>
        <taxon>Filarioidea</taxon>
        <taxon>Onchocercidae</taxon>
        <taxon>Wuchereria</taxon>
    </lineage>
</organism>
<evidence type="ECO:0000313" key="2">
    <source>
        <dbReference type="WBParaSite" id="mrna-Wban_04739"/>
    </source>
</evidence>
<protein>
    <submittedName>
        <fullName evidence="2">Uncharacterized protein</fullName>
    </submittedName>
</protein>
<dbReference type="Proteomes" id="UP000093561">
    <property type="component" value="Unassembled WGS sequence"/>
</dbReference>
<reference evidence="2" key="3">
    <citation type="submission" date="2024-02" db="UniProtKB">
        <authorList>
            <consortium name="WormBaseParasite"/>
        </authorList>
    </citation>
    <scope>IDENTIFICATION</scope>
    <source>
        <strain evidence="2">pt0022</strain>
    </source>
</reference>
<dbReference type="AlphaFoldDB" id="A0AAF5PS01"/>
<evidence type="ECO:0000313" key="1">
    <source>
        <dbReference type="Proteomes" id="UP000093561"/>
    </source>
</evidence>
<reference evidence="1" key="1">
    <citation type="submission" date="2015-03" db="EMBL/GenBank/DDBJ databases">
        <title>Wuchereria bancrofti Genome Sequencing Papua New Guinea Strain.</title>
        <authorList>
            <person name="Small S.T."/>
            <person name="Serre D."/>
            <person name="Zimmerman P.A."/>
        </authorList>
    </citation>
    <scope>NUCLEOTIDE SEQUENCE [LARGE SCALE GENOMIC DNA]</scope>
    <source>
        <strain evidence="1">pt0022</strain>
    </source>
</reference>
<name>A0AAF5PS01_WUCBA</name>
<reference evidence="1" key="2">
    <citation type="journal article" date="2016" name="Mol. Ecol.">
        <title>Population genomics of the filarial nematode parasite Wuchereria bancrofti from mosquitoes.</title>
        <authorList>
            <person name="Small S.T."/>
            <person name="Reimer L.J."/>
            <person name="Tisch D.J."/>
            <person name="King C.L."/>
            <person name="Christensen B.M."/>
            <person name="Siba P.M."/>
            <person name="Kazura J.W."/>
            <person name="Serre D."/>
            <person name="Zimmerman P.A."/>
        </authorList>
    </citation>
    <scope>NUCLEOTIDE SEQUENCE</scope>
    <source>
        <strain evidence="1">pt0022</strain>
    </source>
</reference>
<proteinExistence type="predicted"/>
<dbReference type="WBParaSite" id="mrna-Wban_04739">
    <property type="protein sequence ID" value="mrna-Wban_04739"/>
    <property type="gene ID" value="Wban_04739"/>
</dbReference>
<accession>A0AAF5PS01</accession>